<dbReference type="EMBL" id="CP006935">
    <property type="protein sequence ID" value="AHC40369.1"/>
    <property type="molecule type" value="Genomic_DNA"/>
</dbReference>
<gene>
    <name evidence="2" type="ORF">OVS_02885</name>
</gene>
<name>A0ABN4BR58_9MOLU</name>
<sequence length="372" mass="42070">MNRNVKLGLAGFGFLGANGALVPVVNGNFSLPNLSFSELGGGISYQSDSSNRGYESSKLNLGGEKSTETSINLDSSKSDLPAPKLNLEEQGDSSLNLNSDLSASSSISSSIGRIHTEIGREERVEGINQQLESQYTTILGKRLESTQDKQEVHIQNFQDAKRQIQGQTGSRKGKREAQPVSLTQAHREAISRMFQLQSDLKDKSKELSKQLEDEFFNGLREALQITSPEAQSQTSPVTAEEIKKSLQRINWTGQYIETQKSRARRSTEFYNAKSWGKWTENPFRHFYSQEKDFEEAIKSLQKNAMNVYNTKQSQARMQQAGRNRWYHVPQMWKVIEKQYKAINKKISELEDAQDSHIVNQVAQFLLQYMGQT</sequence>
<organism evidence="2 3">
    <name type="scientific">Mycoplasma ovis str. Michigan</name>
    <dbReference type="NCBI Taxonomy" id="1415773"/>
    <lineage>
        <taxon>Bacteria</taxon>
        <taxon>Bacillati</taxon>
        <taxon>Mycoplasmatota</taxon>
        <taxon>Mollicutes</taxon>
        <taxon>Mycoplasmataceae</taxon>
        <taxon>Mycoplasma</taxon>
    </lineage>
</organism>
<proteinExistence type="predicted"/>
<evidence type="ECO:0000313" key="3">
    <source>
        <dbReference type="Proteomes" id="UP000018745"/>
    </source>
</evidence>
<evidence type="ECO:0000256" key="1">
    <source>
        <dbReference type="SAM" id="MobiDB-lite"/>
    </source>
</evidence>
<feature type="region of interest" description="Disordered" evidence="1">
    <location>
        <begin position="164"/>
        <end position="183"/>
    </location>
</feature>
<keyword evidence="3" id="KW-1185">Reference proteome</keyword>
<accession>A0ABN4BR58</accession>
<feature type="compositionally biased region" description="Polar residues" evidence="1">
    <location>
        <begin position="47"/>
        <end position="59"/>
    </location>
</feature>
<dbReference type="RefSeq" id="WP_024071347.1">
    <property type="nucleotide sequence ID" value="NC_023062.1"/>
</dbReference>
<dbReference type="Proteomes" id="UP000018745">
    <property type="component" value="Chromosome"/>
</dbReference>
<feature type="region of interest" description="Disordered" evidence="1">
    <location>
        <begin position="47"/>
        <end position="99"/>
    </location>
</feature>
<protein>
    <submittedName>
        <fullName evidence="2">Uncharacterized protein</fullName>
    </submittedName>
</protein>
<evidence type="ECO:0000313" key="2">
    <source>
        <dbReference type="EMBL" id="AHC40369.1"/>
    </source>
</evidence>
<reference evidence="2 3" key="1">
    <citation type="journal article" date="2014" name="Genome Announc.">
        <title>Complete Genome Sequence of Mycoplasma ovis Strain Michigan, a Hemoplasma of Sheep with Two Distinct 16S rRNA Genes.</title>
        <authorList>
            <person name="Deshuillers P.L."/>
            <person name="Santos A.P."/>
            <person name="do Nascimento N.C."/>
            <person name="Hampel J.A."/>
            <person name="Bergin I.L."/>
            <person name="Dyson M.C."/>
            <person name="Messick J.B."/>
        </authorList>
    </citation>
    <scope>NUCLEOTIDE SEQUENCE [LARGE SCALE GENOMIC DNA]</scope>
    <source>
        <strain evidence="2 3">Michigan</strain>
    </source>
</reference>